<keyword evidence="5" id="KW-1185">Reference proteome</keyword>
<gene>
    <name evidence="4" type="ORF">CA260_07005</name>
</gene>
<evidence type="ECO:0000313" key="4">
    <source>
        <dbReference type="EMBL" id="RAO77609.1"/>
    </source>
</evidence>
<organism evidence="4 5">
    <name type="scientific">Dyella jiangningensis</name>
    <dbReference type="NCBI Taxonomy" id="1379159"/>
    <lineage>
        <taxon>Bacteria</taxon>
        <taxon>Pseudomonadati</taxon>
        <taxon>Pseudomonadota</taxon>
        <taxon>Gammaproteobacteria</taxon>
        <taxon>Lysobacterales</taxon>
        <taxon>Rhodanobacteraceae</taxon>
        <taxon>Dyella</taxon>
    </lineage>
</organism>
<evidence type="ECO:0000259" key="3">
    <source>
        <dbReference type="Pfam" id="PF14257"/>
    </source>
</evidence>
<keyword evidence="2" id="KW-1133">Transmembrane helix</keyword>
<dbReference type="InterPro" id="IPR025645">
    <property type="entry name" value="DUF4349"/>
</dbReference>
<keyword evidence="1" id="KW-0175">Coiled coil</keyword>
<feature type="domain" description="DUF4349" evidence="3">
    <location>
        <begin position="50"/>
        <end position="255"/>
    </location>
</feature>
<dbReference type="Proteomes" id="UP000248926">
    <property type="component" value="Unassembled WGS sequence"/>
</dbReference>
<evidence type="ECO:0000256" key="1">
    <source>
        <dbReference type="SAM" id="Coils"/>
    </source>
</evidence>
<comment type="caution">
    <text evidence="4">The sequence shown here is derived from an EMBL/GenBank/DDBJ whole genome shotgun (WGS) entry which is preliminary data.</text>
</comment>
<evidence type="ECO:0000313" key="5">
    <source>
        <dbReference type="Proteomes" id="UP000248926"/>
    </source>
</evidence>
<sequence>MRNRDPGRVVMRARKWMFAVLAVLLLAGCSRKQEVAPATLTGEAAKAGAKLAYEHAVGIELPKAQIDARVGAVREACETQRFGACNVLRITQGEWRSSLVVRATPGAVEPLVGMAGQGGKFVSRETHAEDLADAVNDNQRKQAQLDAYARRLDELASRRDLAVADLMALSHEQAQVQQQRESLQGEAAMQQRRLDTNLLELDFHDADAGSRGHRLSASLSGLLDQLIEGVGDALSAVAYGLPFLLLALPLALAWRWAWRRIVRRRNHPGT</sequence>
<feature type="transmembrane region" description="Helical" evidence="2">
    <location>
        <begin position="236"/>
        <end position="257"/>
    </location>
</feature>
<accession>A0A328P6G2</accession>
<reference evidence="4 5" key="1">
    <citation type="journal article" date="2018" name="Genet. Mol. Biol.">
        <title>The genome sequence of Dyella jiangningensis FCAV SCS01 from a lignocellulose-decomposing microbial consortium metagenome reveals potential for biotechnological applications.</title>
        <authorList>
            <person name="Desiderato J.G."/>
            <person name="Alvarenga D.O."/>
            <person name="Constancio M.T.L."/>
            <person name="Alves L.M.C."/>
            <person name="Varani A.M."/>
        </authorList>
    </citation>
    <scope>NUCLEOTIDE SEQUENCE [LARGE SCALE GENOMIC DNA]</scope>
    <source>
        <strain evidence="4 5">FCAV SCS01</strain>
    </source>
</reference>
<evidence type="ECO:0000256" key="2">
    <source>
        <dbReference type="SAM" id="Phobius"/>
    </source>
</evidence>
<feature type="coiled-coil region" evidence="1">
    <location>
        <begin position="131"/>
        <end position="193"/>
    </location>
</feature>
<proteinExistence type="predicted"/>
<keyword evidence="2" id="KW-0812">Transmembrane</keyword>
<protein>
    <recommendedName>
        <fullName evidence="3">DUF4349 domain-containing protein</fullName>
    </recommendedName>
</protein>
<name>A0A328P6G2_9GAMM</name>
<dbReference type="EMBL" id="NFZS01000001">
    <property type="protein sequence ID" value="RAO77609.1"/>
    <property type="molecule type" value="Genomic_DNA"/>
</dbReference>
<dbReference type="Pfam" id="PF14257">
    <property type="entry name" value="DUF4349"/>
    <property type="match status" value="1"/>
</dbReference>
<keyword evidence="2" id="KW-0472">Membrane</keyword>
<dbReference type="AlphaFoldDB" id="A0A328P6G2"/>
<dbReference type="PROSITE" id="PS51257">
    <property type="entry name" value="PROKAR_LIPOPROTEIN"/>
    <property type="match status" value="1"/>
</dbReference>